<evidence type="ECO:0000259" key="2">
    <source>
        <dbReference type="PROSITE" id="PS50157"/>
    </source>
</evidence>
<dbReference type="PANTHER" id="PTHR47593:SF8">
    <property type="entry name" value="OS12G0581900 PROTEIN"/>
    <property type="match status" value="1"/>
</dbReference>
<keyword evidence="1" id="KW-0479">Metal-binding</keyword>
<evidence type="ECO:0000256" key="1">
    <source>
        <dbReference type="PROSITE-ProRule" id="PRU00042"/>
    </source>
</evidence>
<evidence type="ECO:0000313" key="4">
    <source>
        <dbReference type="Proteomes" id="UP001151760"/>
    </source>
</evidence>
<keyword evidence="4" id="KW-1185">Reference proteome</keyword>
<dbReference type="PROSITE" id="PS00028">
    <property type="entry name" value="ZINC_FINGER_C2H2_1"/>
    <property type="match status" value="1"/>
</dbReference>
<feature type="domain" description="C2H2-type" evidence="2">
    <location>
        <begin position="34"/>
        <end position="61"/>
    </location>
</feature>
<keyword evidence="1" id="KW-0862">Zinc</keyword>
<dbReference type="Proteomes" id="UP001151760">
    <property type="component" value="Unassembled WGS sequence"/>
</dbReference>
<dbReference type="InterPro" id="IPR036236">
    <property type="entry name" value="Znf_C2H2_sf"/>
</dbReference>
<evidence type="ECO:0000313" key="3">
    <source>
        <dbReference type="EMBL" id="GJS76938.1"/>
    </source>
</evidence>
<dbReference type="PROSITE" id="PS50157">
    <property type="entry name" value="ZINC_FINGER_C2H2_2"/>
    <property type="match status" value="1"/>
</dbReference>
<reference evidence="3" key="2">
    <citation type="submission" date="2022-01" db="EMBL/GenBank/DDBJ databases">
        <authorList>
            <person name="Yamashiro T."/>
            <person name="Shiraishi A."/>
            <person name="Satake H."/>
            <person name="Nakayama K."/>
        </authorList>
    </citation>
    <scope>NUCLEOTIDE SEQUENCE</scope>
</reference>
<name>A0ABQ4YJL4_9ASTR</name>
<keyword evidence="1" id="KW-0863">Zinc-finger</keyword>
<dbReference type="SUPFAM" id="SSF57667">
    <property type="entry name" value="beta-beta-alpha zinc fingers"/>
    <property type="match status" value="1"/>
</dbReference>
<dbReference type="EMBL" id="BQNB010010412">
    <property type="protein sequence ID" value="GJS76938.1"/>
    <property type="molecule type" value="Genomic_DNA"/>
</dbReference>
<sequence>MSQENLSAHQKGWLNLSLGQNLADKSPSRPMKIYTCNFCNRKFYSSQALGGHQNAHKRERDAARRYYSQTTTDLPMNFMDNRSLGVQAHSLAPKQSRYEETTISRSVNDDARYGVTLVEPYTEEATLAELKWRGGFYMEAHTASQPTGQHMIDLNLKL</sequence>
<organism evidence="3 4">
    <name type="scientific">Tanacetum coccineum</name>
    <dbReference type="NCBI Taxonomy" id="301880"/>
    <lineage>
        <taxon>Eukaryota</taxon>
        <taxon>Viridiplantae</taxon>
        <taxon>Streptophyta</taxon>
        <taxon>Embryophyta</taxon>
        <taxon>Tracheophyta</taxon>
        <taxon>Spermatophyta</taxon>
        <taxon>Magnoliopsida</taxon>
        <taxon>eudicotyledons</taxon>
        <taxon>Gunneridae</taxon>
        <taxon>Pentapetalae</taxon>
        <taxon>asterids</taxon>
        <taxon>campanulids</taxon>
        <taxon>Asterales</taxon>
        <taxon>Asteraceae</taxon>
        <taxon>Asteroideae</taxon>
        <taxon>Anthemideae</taxon>
        <taxon>Anthemidinae</taxon>
        <taxon>Tanacetum</taxon>
    </lineage>
</organism>
<dbReference type="InterPro" id="IPR053266">
    <property type="entry name" value="Zinc_finger_protein_7"/>
</dbReference>
<dbReference type="InterPro" id="IPR013087">
    <property type="entry name" value="Znf_C2H2_type"/>
</dbReference>
<comment type="caution">
    <text evidence="3">The sequence shown here is derived from an EMBL/GenBank/DDBJ whole genome shotgun (WGS) entry which is preliminary data.</text>
</comment>
<gene>
    <name evidence="3" type="ORF">Tco_0726819</name>
</gene>
<dbReference type="Gene3D" id="3.30.160.60">
    <property type="entry name" value="Classic Zinc Finger"/>
    <property type="match status" value="1"/>
</dbReference>
<proteinExistence type="predicted"/>
<accession>A0ABQ4YJL4</accession>
<dbReference type="PANTHER" id="PTHR47593">
    <property type="entry name" value="ZINC FINGER PROTEIN 4-LIKE"/>
    <property type="match status" value="1"/>
</dbReference>
<protein>
    <submittedName>
        <fullName evidence="3">Zinc finger, C2H2</fullName>
    </submittedName>
</protein>
<reference evidence="3" key="1">
    <citation type="journal article" date="2022" name="Int. J. Mol. Sci.">
        <title>Draft Genome of Tanacetum Coccineum: Genomic Comparison of Closely Related Tanacetum-Family Plants.</title>
        <authorList>
            <person name="Yamashiro T."/>
            <person name="Shiraishi A."/>
            <person name="Nakayama K."/>
            <person name="Satake H."/>
        </authorList>
    </citation>
    <scope>NUCLEOTIDE SEQUENCE</scope>
</reference>